<dbReference type="InterPro" id="IPR027417">
    <property type="entry name" value="P-loop_NTPase"/>
</dbReference>
<comment type="caution">
    <text evidence="5">The sequence shown here is derived from an EMBL/GenBank/DDBJ whole genome shotgun (WGS) entry which is preliminary data.</text>
</comment>
<dbReference type="NCBIfam" id="TIGR00231">
    <property type="entry name" value="small_GTP"/>
    <property type="match status" value="1"/>
</dbReference>
<dbReference type="Pfam" id="PF00071">
    <property type="entry name" value="Ras"/>
    <property type="match status" value="1"/>
</dbReference>
<dbReference type="InterPro" id="IPR005225">
    <property type="entry name" value="Small_GTP-bd"/>
</dbReference>
<keyword evidence="4" id="KW-0812">Transmembrane</keyword>
<dbReference type="SMART" id="SM00173">
    <property type="entry name" value="RAS"/>
    <property type="match status" value="1"/>
</dbReference>
<keyword evidence="6" id="KW-1185">Reference proteome</keyword>
<protein>
    <submittedName>
        <fullName evidence="5">Ras family domain-containing protein</fullName>
    </submittedName>
</protein>
<evidence type="ECO:0000313" key="5">
    <source>
        <dbReference type="EMBL" id="ETO23006.1"/>
    </source>
</evidence>
<dbReference type="PANTHER" id="PTHR47981:SF20">
    <property type="entry name" value="RAS-RELATED PROTEIN RAB-7A"/>
    <property type="match status" value="1"/>
</dbReference>
<dbReference type="PANTHER" id="PTHR47981">
    <property type="entry name" value="RAB FAMILY"/>
    <property type="match status" value="1"/>
</dbReference>
<dbReference type="PRINTS" id="PR00449">
    <property type="entry name" value="RASTRNSFRMNG"/>
</dbReference>
<comment type="similarity">
    <text evidence="1">Belongs to the small GTPase superfamily. Rab family.</text>
</comment>
<dbReference type="GO" id="GO:0005525">
    <property type="term" value="F:GTP binding"/>
    <property type="evidence" value="ECO:0007669"/>
    <property type="project" value="UniProtKB-KW"/>
</dbReference>
<dbReference type="GO" id="GO:0003924">
    <property type="term" value="F:GTPase activity"/>
    <property type="evidence" value="ECO:0007669"/>
    <property type="project" value="InterPro"/>
</dbReference>
<evidence type="ECO:0000256" key="4">
    <source>
        <dbReference type="SAM" id="Phobius"/>
    </source>
</evidence>
<dbReference type="PROSITE" id="PS51421">
    <property type="entry name" value="RAS"/>
    <property type="match status" value="1"/>
</dbReference>
<proteinExistence type="inferred from homology"/>
<dbReference type="FunFam" id="3.40.50.300:FF:001447">
    <property type="entry name" value="Ras-related protein Rab-1B"/>
    <property type="match status" value="1"/>
</dbReference>
<keyword evidence="3" id="KW-0342">GTP-binding</keyword>
<dbReference type="SMART" id="SM00174">
    <property type="entry name" value="RHO"/>
    <property type="match status" value="1"/>
</dbReference>
<evidence type="ECO:0000313" key="6">
    <source>
        <dbReference type="Proteomes" id="UP000023152"/>
    </source>
</evidence>
<name>X6NAF7_RETFI</name>
<accession>X6NAF7</accession>
<gene>
    <name evidence="5" type="ORF">RFI_14179</name>
</gene>
<organism evidence="5 6">
    <name type="scientific">Reticulomyxa filosa</name>
    <dbReference type="NCBI Taxonomy" id="46433"/>
    <lineage>
        <taxon>Eukaryota</taxon>
        <taxon>Sar</taxon>
        <taxon>Rhizaria</taxon>
        <taxon>Retaria</taxon>
        <taxon>Foraminifera</taxon>
        <taxon>Monothalamids</taxon>
        <taxon>Reticulomyxidae</taxon>
        <taxon>Reticulomyxa</taxon>
    </lineage>
</organism>
<feature type="transmembrane region" description="Helical" evidence="4">
    <location>
        <begin position="188"/>
        <end position="208"/>
    </location>
</feature>
<sequence length="215" mass="25000">MSTTVLLKDSNPQCYKMDYFLYEKVFFVFSIGADFRTKEIEVDNKPLVFQIWDTAGQERFRALGAPFYRGANACVIAFDVTDTTSFEALSSWREEFLAHCDYDSIDSMPFFVIGNKCDLDGQRKVSSNIVRDLIKKEWTNTTYLETSAKTGEGVTALFEQIAKKCFALMPRMLRLGLLYAYMNICTHLYAYVHMIYIFLFCFVYTLLFKKIKNKK</sequence>
<dbReference type="Gene3D" id="3.40.50.300">
    <property type="entry name" value="P-loop containing nucleotide triphosphate hydrolases"/>
    <property type="match status" value="1"/>
</dbReference>
<keyword evidence="2" id="KW-0547">Nucleotide-binding</keyword>
<dbReference type="OrthoDB" id="25896at2759"/>
<reference evidence="5 6" key="1">
    <citation type="journal article" date="2013" name="Curr. Biol.">
        <title>The Genome of the Foraminiferan Reticulomyxa filosa.</title>
        <authorList>
            <person name="Glockner G."/>
            <person name="Hulsmann N."/>
            <person name="Schleicher M."/>
            <person name="Noegel A.A."/>
            <person name="Eichinger L."/>
            <person name="Gallinger C."/>
            <person name="Pawlowski J."/>
            <person name="Sierra R."/>
            <person name="Euteneuer U."/>
            <person name="Pillet L."/>
            <person name="Moustafa A."/>
            <person name="Platzer M."/>
            <person name="Groth M."/>
            <person name="Szafranski K."/>
            <person name="Schliwa M."/>
        </authorList>
    </citation>
    <scope>NUCLEOTIDE SEQUENCE [LARGE SCALE GENOMIC DNA]</scope>
</reference>
<keyword evidence="4" id="KW-0472">Membrane</keyword>
<dbReference type="InterPro" id="IPR001806">
    <property type="entry name" value="Small_GTPase"/>
</dbReference>
<dbReference type="Proteomes" id="UP000023152">
    <property type="component" value="Unassembled WGS sequence"/>
</dbReference>
<dbReference type="AlphaFoldDB" id="X6NAF7"/>
<dbReference type="EMBL" id="ASPP01010304">
    <property type="protein sequence ID" value="ETO23006.1"/>
    <property type="molecule type" value="Genomic_DNA"/>
</dbReference>
<dbReference type="PROSITE" id="PS51419">
    <property type="entry name" value="RAB"/>
    <property type="match status" value="1"/>
</dbReference>
<dbReference type="SMART" id="SM00175">
    <property type="entry name" value="RAB"/>
    <property type="match status" value="1"/>
</dbReference>
<keyword evidence="4" id="KW-1133">Transmembrane helix</keyword>
<dbReference type="SUPFAM" id="SSF52540">
    <property type="entry name" value="P-loop containing nucleoside triphosphate hydrolases"/>
    <property type="match status" value="1"/>
</dbReference>
<evidence type="ECO:0000256" key="3">
    <source>
        <dbReference type="ARBA" id="ARBA00023134"/>
    </source>
</evidence>
<evidence type="ECO:0000256" key="2">
    <source>
        <dbReference type="ARBA" id="ARBA00022741"/>
    </source>
</evidence>
<evidence type="ECO:0000256" key="1">
    <source>
        <dbReference type="ARBA" id="ARBA00006270"/>
    </source>
</evidence>